<proteinExistence type="inferred from homology"/>
<dbReference type="InterPro" id="IPR023151">
    <property type="entry name" value="PEP_util_CS"/>
</dbReference>
<comment type="subcellular location">
    <subcellularLocation>
        <location evidence="4 17">Cytoplasm</location>
    </subcellularLocation>
</comment>
<dbReference type="Gene3D" id="3.20.20.60">
    <property type="entry name" value="Phosphoenolpyruvate-binding domains"/>
    <property type="match status" value="1"/>
</dbReference>
<feature type="active site" description="Tele-phosphohistidine intermediate" evidence="18">
    <location>
        <position position="190"/>
    </location>
</feature>
<gene>
    <name evidence="25" type="primary">ptsI</name>
    <name evidence="25" type="ORF">STAIW_v1c01260</name>
</gene>
<dbReference type="RefSeq" id="WP_020833951.1">
    <property type="nucleotide sequence ID" value="NC_021846.1"/>
</dbReference>
<dbReference type="GO" id="GO:0009401">
    <property type="term" value="P:phosphoenolpyruvate-dependent sugar phosphotransferase system"/>
    <property type="evidence" value="ECO:0007669"/>
    <property type="project" value="UniProtKB-KW"/>
</dbReference>
<keyword evidence="9 17" id="KW-0963">Cytoplasm</keyword>
<feature type="binding site" evidence="20">
    <location>
        <position position="455"/>
    </location>
    <ligand>
        <name>Mg(2+)</name>
        <dbReference type="ChEBI" id="CHEBI:18420"/>
    </ligand>
</feature>
<dbReference type="Pfam" id="PF02896">
    <property type="entry name" value="PEP-utilizers_C"/>
    <property type="match status" value="1"/>
</dbReference>
<dbReference type="GO" id="GO:0005737">
    <property type="term" value="C:cytoplasm"/>
    <property type="evidence" value="ECO:0007669"/>
    <property type="project" value="UniProtKB-SubCell"/>
</dbReference>
<dbReference type="InterPro" id="IPR006318">
    <property type="entry name" value="PTS_EI-like"/>
</dbReference>
<dbReference type="NCBIfam" id="TIGR01417">
    <property type="entry name" value="PTS_I_fam"/>
    <property type="match status" value="1"/>
</dbReference>
<dbReference type="EC" id="2.7.3.9" evidence="6 17"/>
<feature type="domain" description="Phosphotransferase system enzyme I N-terminal" evidence="24">
    <location>
        <begin position="6"/>
        <end position="127"/>
    </location>
</feature>
<dbReference type="InterPro" id="IPR040442">
    <property type="entry name" value="Pyrv_kinase-like_dom_sf"/>
</dbReference>
<keyword evidence="13 17" id="KW-0479">Metal-binding</keyword>
<dbReference type="PRINTS" id="PR01736">
    <property type="entry name" value="PHPHTRNFRASE"/>
</dbReference>
<dbReference type="InterPro" id="IPR024692">
    <property type="entry name" value="PTS_EI"/>
</dbReference>
<evidence type="ECO:0000256" key="16">
    <source>
        <dbReference type="ARBA" id="ARBA00033235"/>
    </source>
</evidence>
<dbReference type="SUPFAM" id="SSF47831">
    <property type="entry name" value="Enzyme I of the PEP:sugar phosphotransferase system HPr-binding (sub)domain"/>
    <property type="match status" value="1"/>
</dbReference>
<dbReference type="InterPro" id="IPR000121">
    <property type="entry name" value="PEP_util_C"/>
</dbReference>
<evidence type="ECO:0000256" key="14">
    <source>
        <dbReference type="ARBA" id="ARBA00022777"/>
    </source>
</evidence>
<evidence type="ECO:0000256" key="13">
    <source>
        <dbReference type="ARBA" id="ARBA00022723"/>
    </source>
</evidence>
<keyword evidence="10 17" id="KW-0762">Sugar transport</keyword>
<keyword evidence="8 17" id="KW-0813">Transport</keyword>
<dbReference type="InterPro" id="IPR018274">
    <property type="entry name" value="PEP_util_AS"/>
</dbReference>
<dbReference type="InterPro" id="IPR008731">
    <property type="entry name" value="PTS_EIN"/>
</dbReference>
<dbReference type="STRING" id="1276220.STAIW_v1c01260"/>
<dbReference type="SUPFAM" id="SSF51621">
    <property type="entry name" value="Phosphoenolpyruvate/pyruvate domain"/>
    <property type="match status" value="1"/>
</dbReference>
<keyword evidence="21" id="KW-0175">Coiled coil</keyword>
<evidence type="ECO:0000256" key="9">
    <source>
        <dbReference type="ARBA" id="ARBA00022490"/>
    </source>
</evidence>
<evidence type="ECO:0000256" key="2">
    <source>
        <dbReference type="ARBA" id="ARBA00001946"/>
    </source>
</evidence>
<protein>
    <recommendedName>
        <fullName evidence="7 17">Phosphoenolpyruvate-protein phosphotransferase</fullName>
        <ecNumber evidence="6 17">2.7.3.9</ecNumber>
    </recommendedName>
    <alternativeName>
        <fullName evidence="16 17">Phosphotransferase system, enzyme I</fullName>
    </alternativeName>
</protein>
<dbReference type="eggNOG" id="COG1080">
    <property type="taxonomic scope" value="Bacteria"/>
</dbReference>
<dbReference type="PATRIC" id="fig|1276220.3.peg.127"/>
<dbReference type="Gene3D" id="1.10.274.10">
    <property type="entry name" value="PtsI, HPr-binding domain"/>
    <property type="match status" value="1"/>
</dbReference>
<accession>S5LYR1</accession>
<evidence type="ECO:0000256" key="18">
    <source>
        <dbReference type="PIRSR" id="PIRSR000732-1"/>
    </source>
</evidence>
<evidence type="ECO:0000256" key="19">
    <source>
        <dbReference type="PIRSR" id="PIRSR000732-2"/>
    </source>
</evidence>
<evidence type="ECO:0000313" key="25">
    <source>
        <dbReference type="EMBL" id="AGR40812.1"/>
    </source>
</evidence>
<evidence type="ECO:0000313" key="26">
    <source>
        <dbReference type="Proteomes" id="UP000014984"/>
    </source>
</evidence>
<dbReference type="Pfam" id="PF05524">
    <property type="entry name" value="PEP-utilisers_N"/>
    <property type="match status" value="1"/>
</dbReference>
<keyword evidence="25" id="KW-0670">Pyruvate</keyword>
<dbReference type="Proteomes" id="UP000014984">
    <property type="component" value="Chromosome"/>
</dbReference>
<evidence type="ECO:0000256" key="20">
    <source>
        <dbReference type="PIRSR" id="PIRSR000732-3"/>
    </source>
</evidence>
<organism evidence="25 26">
    <name type="scientific">Spiroplasma taiwanense CT-1</name>
    <dbReference type="NCBI Taxonomy" id="1276220"/>
    <lineage>
        <taxon>Bacteria</taxon>
        <taxon>Bacillati</taxon>
        <taxon>Mycoplasmatota</taxon>
        <taxon>Mollicutes</taxon>
        <taxon>Entomoplasmatales</taxon>
        <taxon>Spiroplasmataceae</taxon>
        <taxon>Spiroplasma</taxon>
    </lineage>
</organism>
<feature type="active site" description="Proton donor" evidence="18">
    <location>
        <position position="502"/>
    </location>
</feature>
<evidence type="ECO:0000256" key="10">
    <source>
        <dbReference type="ARBA" id="ARBA00022597"/>
    </source>
</evidence>
<comment type="similarity">
    <text evidence="5 17">Belongs to the PEP-utilizing enzyme family.</text>
</comment>
<dbReference type="FunFam" id="3.20.20.60:FF:000007">
    <property type="entry name" value="Phosphoenolpyruvate-protein phosphotransferase"/>
    <property type="match status" value="1"/>
</dbReference>
<feature type="domain" description="PEP-utilising enzyme C-terminal" evidence="23">
    <location>
        <begin position="249"/>
        <end position="540"/>
    </location>
</feature>
<dbReference type="Gene3D" id="3.50.30.10">
    <property type="entry name" value="Phosphohistidine domain"/>
    <property type="match status" value="1"/>
</dbReference>
<dbReference type="EMBL" id="CP005074">
    <property type="protein sequence ID" value="AGR40812.1"/>
    <property type="molecule type" value="Genomic_DNA"/>
</dbReference>
<dbReference type="PANTHER" id="PTHR46244">
    <property type="entry name" value="PHOSPHOENOLPYRUVATE-PROTEIN PHOSPHOTRANSFERASE"/>
    <property type="match status" value="1"/>
</dbReference>
<evidence type="ECO:0000256" key="17">
    <source>
        <dbReference type="PIRNR" id="PIRNR000732"/>
    </source>
</evidence>
<reference evidence="25 26" key="1">
    <citation type="journal article" date="2013" name="Genome Biol. Evol.">
        <title>Comparison of metabolic capacities and inference of gene content evolution in mosquito-associated Spiroplasma diminutum and S. taiwanense.</title>
        <authorList>
            <person name="Lo W.S."/>
            <person name="Ku C."/>
            <person name="Chen L.L."/>
            <person name="Chang T.H."/>
            <person name="Kuo C.H."/>
        </authorList>
    </citation>
    <scope>NUCLEOTIDE SEQUENCE [LARGE SCALE GENOMIC DNA]</scope>
    <source>
        <strain evidence="25">CT-1</strain>
    </source>
</reference>
<evidence type="ECO:0000259" key="23">
    <source>
        <dbReference type="Pfam" id="PF02896"/>
    </source>
</evidence>
<dbReference type="Pfam" id="PF00391">
    <property type="entry name" value="PEP-utilizers"/>
    <property type="match status" value="1"/>
</dbReference>
<evidence type="ECO:0000256" key="5">
    <source>
        <dbReference type="ARBA" id="ARBA00007837"/>
    </source>
</evidence>
<comment type="function">
    <text evidence="3 17">General (non sugar-specific) component of the phosphoenolpyruvate-dependent sugar phosphotransferase system (sugar PTS). This major carbohydrate active-transport system catalyzes the phosphorylation of incoming sugar substrates concomitantly with their translocation across the cell membrane. Enzyme I transfers the phosphoryl group from phosphoenolpyruvate (PEP) to the phosphoryl carrier protein (HPr).</text>
</comment>
<keyword evidence="11 17" id="KW-0808">Transferase</keyword>
<dbReference type="InterPro" id="IPR008279">
    <property type="entry name" value="PEP-util_enz_mobile_dom"/>
</dbReference>
<name>S5LYR1_9MOLU</name>
<evidence type="ECO:0000256" key="7">
    <source>
        <dbReference type="ARBA" id="ARBA00016544"/>
    </source>
</evidence>
<evidence type="ECO:0000259" key="24">
    <source>
        <dbReference type="Pfam" id="PF05524"/>
    </source>
</evidence>
<feature type="domain" description="PEP-utilising enzyme mobile" evidence="22">
    <location>
        <begin position="154"/>
        <end position="226"/>
    </location>
</feature>
<comment type="catalytic activity">
    <reaction evidence="1 17">
        <text>L-histidyl-[protein] + phosphoenolpyruvate = N(pros)-phospho-L-histidyl-[protein] + pyruvate</text>
        <dbReference type="Rhea" id="RHEA:23880"/>
        <dbReference type="Rhea" id="RHEA-COMP:9745"/>
        <dbReference type="Rhea" id="RHEA-COMP:9746"/>
        <dbReference type="ChEBI" id="CHEBI:15361"/>
        <dbReference type="ChEBI" id="CHEBI:29979"/>
        <dbReference type="ChEBI" id="CHEBI:58702"/>
        <dbReference type="ChEBI" id="CHEBI:64837"/>
        <dbReference type="EC" id="2.7.3.9"/>
    </reaction>
</comment>
<dbReference type="InterPro" id="IPR015813">
    <property type="entry name" value="Pyrv/PenolPyrv_kinase-like_dom"/>
</dbReference>
<evidence type="ECO:0000259" key="22">
    <source>
        <dbReference type="Pfam" id="PF00391"/>
    </source>
</evidence>
<dbReference type="InterPro" id="IPR036637">
    <property type="entry name" value="Phosphohistidine_dom_sf"/>
</dbReference>
<dbReference type="HOGENOM" id="CLU_007308_7_0_14"/>
<feature type="binding site" evidence="19">
    <location>
        <position position="296"/>
    </location>
    <ligand>
        <name>phosphoenolpyruvate</name>
        <dbReference type="ChEBI" id="CHEBI:58702"/>
    </ligand>
</feature>
<evidence type="ECO:0000256" key="1">
    <source>
        <dbReference type="ARBA" id="ARBA00000683"/>
    </source>
</evidence>
<evidence type="ECO:0000256" key="21">
    <source>
        <dbReference type="SAM" id="Coils"/>
    </source>
</evidence>
<dbReference type="SUPFAM" id="SSF52009">
    <property type="entry name" value="Phosphohistidine domain"/>
    <property type="match status" value="1"/>
</dbReference>
<dbReference type="GO" id="GO:0016301">
    <property type="term" value="F:kinase activity"/>
    <property type="evidence" value="ECO:0007669"/>
    <property type="project" value="UniProtKB-KW"/>
</dbReference>
<evidence type="ECO:0000256" key="8">
    <source>
        <dbReference type="ARBA" id="ARBA00022448"/>
    </source>
</evidence>
<dbReference type="GO" id="GO:0008965">
    <property type="term" value="F:phosphoenolpyruvate-protein phosphotransferase activity"/>
    <property type="evidence" value="ECO:0007669"/>
    <property type="project" value="UniProtKB-EC"/>
</dbReference>
<dbReference type="PANTHER" id="PTHR46244:SF3">
    <property type="entry name" value="PHOSPHOENOLPYRUVATE-PROTEIN PHOSPHOTRANSFERASE"/>
    <property type="match status" value="1"/>
</dbReference>
<feature type="binding site" evidence="19">
    <location>
        <position position="465"/>
    </location>
    <ligand>
        <name>phosphoenolpyruvate</name>
        <dbReference type="ChEBI" id="CHEBI:58702"/>
    </ligand>
</feature>
<keyword evidence="14 17" id="KW-0418">Kinase</keyword>
<dbReference type="PIRSF" id="PIRSF000732">
    <property type="entry name" value="PTS_enzyme_I"/>
    <property type="match status" value="1"/>
</dbReference>
<dbReference type="InterPro" id="IPR036618">
    <property type="entry name" value="PtsI_HPr-bd_sf"/>
</dbReference>
<sequence>MSKKLSGIGASNGISIAKVYILNEQPIVISNSNVSDVQKELEIIENSIIKAKKDLEGLQKIALEKLGEEKAAIFEAHASILEDPAMAEEFTALVKDKKYNAAKAIKEVADKYIVMFQSMDDAYFQERAADVKDVTERLIRYILNLPVADLATINEEVIIVAEDLTPSQTAQLNPKFVKGFACNIGGRTSHAAIMARSLEIPAVLGLKTILNSVKENDILAIDGESGEVEVNPKNKEDWDKLAQNFAKEKEELKTFKDKPTLTKDGFDGFLLEGNIGSPKDIESVLENGGEGIGLFRSEFLYMDNDHFPTEEEQFIAYKQVVEGMQGKLVIIRTLDIGGDKKLSYFKFPEEMNPFLGYRAIRFTMDRKDIFKDQIRALLRASAFGPVGIMFPMIATVDEFLAAKKFTLDCKADLEKDGHKIGKDLEIGMMVEIPAAAVNAENFAKHADFFSVGTNDLIQYTMAADRMSENVTYLYQPYNPSILKLLKMTIDGAHKHGKWAGMCGEMAGEPQAIPLLMGLGLDAYSMSATSILKARSIMSKLTMSETQELAKNALDCETAEQVLELVSNLLNK</sequence>
<dbReference type="GO" id="GO:0046872">
    <property type="term" value="F:metal ion binding"/>
    <property type="evidence" value="ECO:0007669"/>
    <property type="project" value="UniProtKB-KW"/>
</dbReference>
<feature type="binding site" evidence="20">
    <location>
        <position position="431"/>
    </location>
    <ligand>
        <name>Mg(2+)</name>
        <dbReference type="ChEBI" id="CHEBI:18420"/>
    </ligand>
</feature>
<dbReference type="AlphaFoldDB" id="S5LYR1"/>
<feature type="coiled-coil region" evidence="21">
    <location>
        <begin position="34"/>
        <end position="61"/>
    </location>
</feature>
<dbReference type="KEGG" id="stai:STAIW_v1c01260"/>
<feature type="binding site" evidence="19">
    <location>
        <position position="332"/>
    </location>
    <ligand>
        <name>phosphoenolpyruvate</name>
        <dbReference type="ChEBI" id="CHEBI:58702"/>
    </ligand>
</feature>
<feature type="binding site" evidence="19">
    <location>
        <begin position="454"/>
        <end position="455"/>
    </location>
    <ligand>
        <name>phosphoenolpyruvate</name>
        <dbReference type="ChEBI" id="CHEBI:58702"/>
    </ligand>
</feature>
<keyword evidence="26" id="KW-1185">Reference proteome</keyword>
<dbReference type="PROSITE" id="PS00742">
    <property type="entry name" value="PEP_ENZYMES_2"/>
    <property type="match status" value="1"/>
</dbReference>
<keyword evidence="15 17" id="KW-0460">Magnesium</keyword>
<evidence type="ECO:0000256" key="11">
    <source>
        <dbReference type="ARBA" id="ARBA00022679"/>
    </source>
</evidence>
<evidence type="ECO:0000256" key="12">
    <source>
        <dbReference type="ARBA" id="ARBA00022683"/>
    </source>
</evidence>
<dbReference type="InterPro" id="IPR050499">
    <property type="entry name" value="PEP-utilizing_PTS_enzyme"/>
</dbReference>
<evidence type="ECO:0000256" key="4">
    <source>
        <dbReference type="ARBA" id="ARBA00004496"/>
    </source>
</evidence>
<keyword evidence="12 17" id="KW-0598">Phosphotransferase system</keyword>
<comment type="cofactor">
    <cofactor evidence="2 17 20">
        <name>Mg(2+)</name>
        <dbReference type="ChEBI" id="CHEBI:18420"/>
    </cofactor>
</comment>
<evidence type="ECO:0000256" key="6">
    <source>
        <dbReference type="ARBA" id="ARBA00012232"/>
    </source>
</evidence>
<evidence type="ECO:0000256" key="15">
    <source>
        <dbReference type="ARBA" id="ARBA00022842"/>
    </source>
</evidence>
<evidence type="ECO:0000256" key="3">
    <source>
        <dbReference type="ARBA" id="ARBA00002728"/>
    </source>
</evidence>
<dbReference type="OrthoDB" id="9765468at2"/>
<dbReference type="PROSITE" id="PS00370">
    <property type="entry name" value="PEP_ENZYMES_PHOS_SITE"/>
    <property type="match status" value="1"/>
</dbReference>